<keyword evidence="3" id="KW-1185">Reference proteome</keyword>
<sequence length="1444" mass="159658">MKLRGSATVWRLVRIVAPRRPHLANGIVCRVAAEKICRGNPLLPLLKISHDLGGPCPSTDYPPGSSAIRYGKSTVNYAALALSHLAQGGFGTASAHLHRLLDVIVSSRDTLAQLDLRVLLDLLRACEIIVRTRHPALRRLGNSAPTGIINAARDKSLTCARHVRDHVSAAGSGDSLPGFAAALSRLGLHSEAFTKRLQREIEEHSTCFPTQSLIDSLDYLTHQALADSRGCLGAVYRLLDALSEAHLTWGRTLHVLDSMVRLDVVHPAFLDALTSKLLDHPDSQSPFIGMDTVASRELCRILGAFSHLGCDTLGDLMDAFLTRYTFLPRPNFDTGLATRDMRKCTLKDVLHLLNAIISTDPQLQAAAGQWARYLVQRRIPHLLGRASLRDLQTLFHKLSRLGPDVYYSILGPRHQAPWQYGVGRINVTATLASTCHLLGPRALSKAVLCYTLSQQLVADPTTERAISTCIHTMCSEALGMLHRSSFITQRLAEQILRQGYNPQALLVCPAPARVEHPGRVDAITAESHSRFVYDPSLTSNFKYLKRGEGRVNSRAGASTRLSRVAGAVRPPTQPPPANVQHHGQPATATHETASSTPLSEPSPPTPNQSAAELLKVLRDAHRTLCLFHHLCCAHDADPYRKWPLWGLQAAAQFLNACTFFVPILAAKFSALEDECALYGLDESYSARITKALRSADSGYLDPRFLCTPAARAMHEAQRAPGPRPRLPGATLRNARVNAATPPRSKIRLNWDHFEHPGDLGHVAHPRGPRRVAVALQREVHRVSHAVDRRVHGRRDFVEHYDEFVARHFQGGLACWTNPGAAESRPAAVATSRMHKQVAQAAACATSLPVRAPPRQNSPGRSSALVLRTGVALRALLVAGRLVALVHLLRHLPRQLLQLLVSLLQAVEVLAAHLLAHLGEVLLQRLPVLLRDLLLEVAHLLLHRVAQRLRLVARVDQLLALLVRLLERLGVLHHALNLLVAEAAAALDGNLLLAASGLVDGADVHDAVGVDVEGDLDLGHAAGRRRNADQLKLPQQLVVRSHAALTLVHLDAHLRLVVGGSGEDLALLGRDGRVAVDQPREDAAQSLDTQRERADVQQQQVLDLPLEHAGLNRRAHRHRLVRVHRLGRVLPEDPLHNVPDTRHAGHAAHQNDVTEVLSADSSVLQTLFARVDRALEQVVTNLLQLRTRQLELHVLRPRHVGRDERQVDLRLRLARQLHLRRLRRLAQPLQRQLVVGQVDPLLLLELGNQVLQDPLVKVLAAQRRVPVGRLDLEDASQYLQDRDVKGAATQVVDRDGLAVVLLQPEGQRRRRRLVDDPQHVQPRDLPRVLGRLALRVVEVGRHRDHRLGHLSSQMRLRRFPHLREHARADLAGRVLLALRLDPRVAVGRPHDFVRQRLLLLLGHFVVKAPPDEPLGREHRVLRVRHCLSLRDHAHQALPVVGEGHH</sequence>
<protein>
    <submittedName>
        <fullName evidence="2">NAD-specific glutamate dehydrogenase</fullName>
    </submittedName>
</protein>
<dbReference type="GeneID" id="94197876"/>
<proteinExistence type="predicted"/>
<comment type="caution">
    <text evidence="2">The sequence shown here is derived from an EMBL/GenBank/DDBJ whole genome shotgun (WGS) entry which is preliminary data.</text>
</comment>
<dbReference type="InterPro" id="IPR019651">
    <property type="entry name" value="Glutamate_DH_NAD-spec"/>
</dbReference>
<accession>A0AAV4M3G7</accession>
<organism evidence="2 3">
    <name type="scientific">Babesia caballi</name>
    <dbReference type="NCBI Taxonomy" id="5871"/>
    <lineage>
        <taxon>Eukaryota</taxon>
        <taxon>Sar</taxon>
        <taxon>Alveolata</taxon>
        <taxon>Apicomplexa</taxon>
        <taxon>Aconoidasida</taxon>
        <taxon>Piroplasmida</taxon>
        <taxon>Babesiidae</taxon>
        <taxon>Babesia</taxon>
    </lineage>
</organism>
<evidence type="ECO:0000313" key="3">
    <source>
        <dbReference type="Proteomes" id="UP001497744"/>
    </source>
</evidence>
<gene>
    <name evidence="2" type="ORF">BcabD6B2_58310</name>
</gene>
<dbReference type="Pfam" id="PF10712">
    <property type="entry name" value="NAD-GH"/>
    <property type="match status" value="1"/>
</dbReference>
<dbReference type="Proteomes" id="UP001497744">
    <property type="component" value="Unassembled WGS sequence"/>
</dbReference>
<name>A0AAV4M3G7_BABCB</name>
<feature type="region of interest" description="Disordered" evidence="1">
    <location>
        <begin position="552"/>
        <end position="608"/>
    </location>
</feature>
<evidence type="ECO:0000256" key="1">
    <source>
        <dbReference type="SAM" id="MobiDB-lite"/>
    </source>
</evidence>
<reference evidence="2 3" key="1">
    <citation type="submission" date="2021-06" db="EMBL/GenBank/DDBJ databases">
        <title>Genome sequence of Babesia caballi.</title>
        <authorList>
            <person name="Yamagishi J."/>
            <person name="Kidaka T."/>
            <person name="Ochi A."/>
        </authorList>
    </citation>
    <scope>NUCLEOTIDE SEQUENCE [LARGE SCALE GENOMIC DNA]</scope>
    <source>
        <strain evidence="2">USDA-D6B2</strain>
    </source>
</reference>
<evidence type="ECO:0000313" key="2">
    <source>
        <dbReference type="EMBL" id="GIX66395.1"/>
    </source>
</evidence>
<dbReference type="EMBL" id="BPLF01000006">
    <property type="protein sequence ID" value="GIX66395.1"/>
    <property type="molecule type" value="Genomic_DNA"/>
</dbReference>
<dbReference type="RefSeq" id="XP_067718464.1">
    <property type="nucleotide sequence ID" value="XM_067862363.1"/>
</dbReference>